<keyword evidence="3" id="KW-1185">Reference proteome</keyword>
<dbReference type="PANTHER" id="PTHR15032:SF4">
    <property type="entry name" value="N-ACYL-PHOSPHATIDYLETHANOLAMINE-HYDROLYZING PHOSPHOLIPASE D"/>
    <property type="match status" value="1"/>
</dbReference>
<protein>
    <submittedName>
        <fullName evidence="2">MBL fold metallo-hydrolase</fullName>
    </submittedName>
</protein>
<dbReference type="Proteomes" id="UP001212602">
    <property type="component" value="Unassembled WGS sequence"/>
</dbReference>
<organism evidence="2 3">
    <name type="scientific">Xenophilus arseniciresistens</name>
    <dbReference type="NCBI Taxonomy" id="1283306"/>
    <lineage>
        <taxon>Bacteria</taxon>
        <taxon>Pseudomonadati</taxon>
        <taxon>Pseudomonadota</taxon>
        <taxon>Betaproteobacteria</taxon>
        <taxon>Burkholderiales</taxon>
        <taxon>Comamonadaceae</taxon>
        <taxon>Xenophilus</taxon>
    </lineage>
</organism>
<dbReference type="InterPro" id="IPR001279">
    <property type="entry name" value="Metallo-B-lactamas"/>
</dbReference>
<dbReference type="PANTHER" id="PTHR15032">
    <property type="entry name" value="N-ACYL-PHOSPHATIDYLETHANOLAMINE-HYDROLYZING PHOSPHOLIPASE D"/>
    <property type="match status" value="1"/>
</dbReference>
<dbReference type="GO" id="GO:0005737">
    <property type="term" value="C:cytoplasm"/>
    <property type="evidence" value="ECO:0007669"/>
    <property type="project" value="TreeGrafter"/>
</dbReference>
<dbReference type="Gene3D" id="3.60.15.10">
    <property type="entry name" value="Ribonuclease Z/Hydroxyacylglutathione hydrolase-like"/>
    <property type="match status" value="1"/>
</dbReference>
<dbReference type="InterPro" id="IPR036866">
    <property type="entry name" value="RibonucZ/Hydroxyglut_hydro"/>
</dbReference>
<name>A0AAE3T0K0_9BURK</name>
<evidence type="ECO:0000313" key="3">
    <source>
        <dbReference type="Proteomes" id="UP001212602"/>
    </source>
</evidence>
<sequence>MAGEPHAQGAPLLRLRRCGAALAAAGCAFLAACSSAGGAELRNAPSPQFRDGTYHNPPNPQARATQGALRIWARFFLQSKQGTVPVDPIPVQPLTRAQLDALPADANHLVRLGHSSHLLKLHGRYWLIDPVFGERVSPFSFVGPKRFHAPPLKLEELPPIEGLILSHDHYDHLDVPTIEYLRERVQRYFVPLGVGARLQDMGVASARIREFDWWQGDELSGVKVTATPSQHFSGRTLWDRDRTLWASWVIESGGQRIFYSGDSGYFPGFAQIGERFGGFDIALIENGAYDDYWPSVHMTPEQSVQAVQDLRARMLYSVHNSTFDLAFHRWQDPLERIAALSAQKQVPLATPVIGEVMTVGQPRENRLWWQGLK</sequence>
<dbReference type="RefSeq" id="WP_271427626.1">
    <property type="nucleotide sequence ID" value="NZ_JAQIPB010000002.1"/>
</dbReference>
<dbReference type="AlphaFoldDB" id="A0AAE3T0K0"/>
<reference evidence="2" key="1">
    <citation type="submission" date="2023-01" db="EMBL/GenBank/DDBJ databases">
        <title>Xenophilus mangrovi sp. nov., isolated from soil of Mangrove nature reserve.</title>
        <authorList>
            <person name="Xu S."/>
            <person name="Liu Z."/>
            <person name="Xu Y."/>
        </authorList>
    </citation>
    <scope>NUCLEOTIDE SEQUENCE</scope>
    <source>
        <strain evidence="2">YW8</strain>
    </source>
</reference>
<evidence type="ECO:0000259" key="1">
    <source>
        <dbReference type="Pfam" id="PF12706"/>
    </source>
</evidence>
<dbReference type="Pfam" id="PF12706">
    <property type="entry name" value="Lactamase_B_2"/>
    <property type="match status" value="1"/>
</dbReference>
<dbReference type="EMBL" id="JAQIPB010000002">
    <property type="protein sequence ID" value="MDA7416407.1"/>
    <property type="molecule type" value="Genomic_DNA"/>
</dbReference>
<evidence type="ECO:0000313" key="2">
    <source>
        <dbReference type="EMBL" id="MDA7416407.1"/>
    </source>
</evidence>
<gene>
    <name evidence="2" type="ORF">PGB34_08515</name>
</gene>
<dbReference type="SUPFAM" id="SSF56281">
    <property type="entry name" value="Metallo-hydrolase/oxidoreductase"/>
    <property type="match status" value="1"/>
</dbReference>
<proteinExistence type="predicted"/>
<feature type="domain" description="Metallo-beta-lactamase" evidence="1">
    <location>
        <begin position="126"/>
        <end position="319"/>
    </location>
</feature>
<comment type="caution">
    <text evidence="2">The sequence shown here is derived from an EMBL/GenBank/DDBJ whole genome shotgun (WGS) entry which is preliminary data.</text>
</comment>
<accession>A0AAE3T0K0</accession>